<proteinExistence type="predicted"/>
<evidence type="ECO:0000313" key="4">
    <source>
        <dbReference type="WBParaSite" id="OFLC_0000221301-mRNA-1"/>
    </source>
</evidence>
<protein>
    <submittedName>
        <fullName evidence="2 4">Uncharacterized protein</fullName>
    </submittedName>
</protein>
<evidence type="ECO:0000313" key="2">
    <source>
        <dbReference type="EMBL" id="VDO32257.1"/>
    </source>
</evidence>
<sequence length="48" mass="5591">MRCRQRYQQQSSGVMEGEQHEQRLISTTSVVTTSYVEDNSSPYLEFCT</sequence>
<dbReference type="WBParaSite" id="OFLC_0000221301-mRNA-1">
    <property type="protein sequence ID" value="OFLC_0000221301-mRNA-1"/>
    <property type="gene ID" value="OFLC_0000221301"/>
</dbReference>
<reference evidence="4" key="1">
    <citation type="submission" date="2016-06" db="UniProtKB">
        <authorList>
            <consortium name="WormBaseParasite"/>
        </authorList>
    </citation>
    <scope>IDENTIFICATION</scope>
</reference>
<keyword evidence="3" id="KW-1185">Reference proteome</keyword>
<evidence type="ECO:0000313" key="3">
    <source>
        <dbReference type="Proteomes" id="UP000267606"/>
    </source>
</evidence>
<reference evidence="2 3" key="2">
    <citation type="submission" date="2018-11" db="EMBL/GenBank/DDBJ databases">
        <authorList>
            <consortium name="Pathogen Informatics"/>
        </authorList>
    </citation>
    <scope>NUCLEOTIDE SEQUENCE [LARGE SCALE GENOMIC DNA]</scope>
</reference>
<evidence type="ECO:0000256" key="1">
    <source>
        <dbReference type="SAM" id="MobiDB-lite"/>
    </source>
</evidence>
<dbReference type="Proteomes" id="UP000267606">
    <property type="component" value="Unassembled WGS sequence"/>
</dbReference>
<organism evidence="4">
    <name type="scientific">Onchocerca flexuosa</name>
    <dbReference type="NCBI Taxonomy" id="387005"/>
    <lineage>
        <taxon>Eukaryota</taxon>
        <taxon>Metazoa</taxon>
        <taxon>Ecdysozoa</taxon>
        <taxon>Nematoda</taxon>
        <taxon>Chromadorea</taxon>
        <taxon>Rhabditida</taxon>
        <taxon>Spirurina</taxon>
        <taxon>Spiruromorpha</taxon>
        <taxon>Filarioidea</taxon>
        <taxon>Onchocercidae</taxon>
        <taxon>Onchocerca</taxon>
    </lineage>
</organism>
<dbReference type="AlphaFoldDB" id="A0A183H404"/>
<accession>A0A183H404</accession>
<gene>
    <name evidence="2" type="ORF">OFLC_LOCUS2214</name>
</gene>
<feature type="region of interest" description="Disordered" evidence="1">
    <location>
        <begin position="1"/>
        <end position="23"/>
    </location>
</feature>
<dbReference type="EMBL" id="UZAJ01001227">
    <property type="protein sequence ID" value="VDO32257.1"/>
    <property type="molecule type" value="Genomic_DNA"/>
</dbReference>
<feature type="compositionally biased region" description="Polar residues" evidence="1">
    <location>
        <begin position="1"/>
        <end position="13"/>
    </location>
</feature>
<name>A0A183H404_9BILA</name>